<dbReference type="EC" id="5.3.1.24" evidence="3 9"/>
<evidence type="ECO:0000256" key="7">
    <source>
        <dbReference type="ARBA" id="ARBA00023141"/>
    </source>
</evidence>
<comment type="catalytic activity">
    <reaction evidence="1 9">
        <text>N-(5-phospho-beta-D-ribosyl)anthranilate = 1-(2-carboxyphenylamino)-1-deoxy-D-ribulose 5-phosphate</text>
        <dbReference type="Rhea" id="RHEA:21540"/>
        <dbReference type="ChEBI" id="CHEBI:18277"/>
        <dbReference type="ChEBI" id="CHEBI:58613"/>
        <dbReference type="EC" id="5.3.1.24"/>
    </reaction>
</comment>
<dbReference type="InterPro" id="IPR044643">
    <property type="entry name" value="TrpF_fam"/>
</dbReference>
<gene>
    <name evidence="9" type="primary">trpF</name>
    <name evidence="11" type="ORF">N5A92_26240</name>
</gene>
<evidence type="ECO:0000313" key="12">
    <source>
        <dbReference type="Proteomes" id="UP001320831"/>
    </source>
</evidence>
<dbReference type="PANTHER" id="PTHR42894">
    <property type="entry name" value="N-(5'-PHOSPHORIBOSYL)ANTHRANILATE ISOMERASE"/>
    <property type="match status" value="1"/>
</dbReference>
<dbReference type="HAMAP" id="MF_00135">
    <property type="entry name" value="PRAI"/>
    <property type="match status" value="1"/>
</dbReference>
<dbReference type="CDD" id="cd00405">
    <property type="entry name" value="PRAI"/>
    <property type="match status" value="1"/>
</dbReference>
<dbReference type="Proteomes" id="UP001320831">
    <property type="component" value="Unassembled WGS sequence"/>
</dbReference>
<dbReference type="GO" id="GO:0004640">
    <property type="term" value="F:phosphoribosylanthranilate isomerase activity"/>
    <property type="evidence" value="ECO:0007669"/>
    <property type="project" value="UniProtKB-EC"/>
</dbReference>
<dbReference type="Pfam" id="PF00697">
    <property type="entry name" value="PRAI"/>
    <property type="match status" value="1"/>
</dbReference>
<comment type="similarity">
    <text evidence="9">Belongs to the TrpF family.</text>
</comment>
<comment type="pathway">
    <text evidence="2 9">Amino-acid biosynthesis; L-tryptophan biosynthesis; L-tryptophan from chorismate: step 3/5.</text>
</comment>
<evidence type="ECO:0000256" key="5">
    <source>
        <dbReference type="ARBA" id="ARBA00022605"/>
    </source>
</evidence>
<dbReference type="RefSeq" id="WP_260907505.1">
    <property type="nucleotide sequence ID" value="NZ_JAOCZP010000015.1"/>
</dbReference>
<evidence type="ECO:0000256" key="6">
    <source>
        <dbReference type="ARBA" id="ARBA00022822"/>
    </source>
</evidence>
<keyword evidence="12" id="KW-1185">Reference proteome</keyword>
<dbReference type="SUPFAM" id="SSF51366">
    <property type="entry name" value="Ribulose-phoshate binding barrel"/>
    <property type="match status" value="1"/>
</dbReference>
<protein>
    <recommendedName>
        <fullName evidence="4 9">N-(5'-phosphoribosyl)anthranilate isomerase</fullName>
        <shortName evidence="9">PRAI</shortName>
        <ecNumber evidence="3 9">5.3.1.24</ecNumber>
    </recommendedName>
</protein>
<evidence type="ECO:0000259" key="10">
    <source>
        <dbReference type="Pfam" id="PF00697"/>
    </source>
</evidence>
<accession>A0ABT2LVF5</accession>
<keyword evidence="5 9" id="KW-0028">Amino-acid biosynthesis</keyword>
<name>A0ABT2LVF5_9HYPH</name>
<dbReference type="InterPro" id="IPR011060">
    <property type="entry name" value="RibuloseP-bd_barrel"/>
</dbReference>
<sequence length="222" mass="23516">MELDIKICGLKTEEAVAAALDGGASHLGFIFFEKSPRNVAVKAATRLRQAARGRAKAVAVSVDADDETLAHIIEGMEPDMLQLHGKESPERVAALKARYGLPVMKAVSVREAADLEGIGAYRGIADRFLLDAKPPVGAELPGGNGIPFDWRLLTFLDGDVDYMLSGGLNAANIGAALRLCRPRGIDVSSGVERAPGEKDPDLIRAFFHAACGAGRARPEETA</sequence>
<feature type="domain" description="N-(5'phosphoribosyl) anthranilate isomerase (PRAI)" evidence="10">
    <location>
        <begin position="5"/>
        <end position="208"/>
    </location>
</feature>
<dbReference type="NCBIfam" id="NF002295">
    <property type="entry name" value="PRK01222.1-1"/>
    <property type="match status" value="1"/>
</dbReference>
<keyword evidence="6 9" id="KW-0822">Tryptophan biosynthesis</keyword>
<evidence type="ECO:0000256" key="8">
    <source>
        <dbReference type="ARBA" id="ARBA00023235"/>
    </source>
</evidence>
<proteinExistence type="inferred from homology"/>
<evidence type="ECO:0000256" key="1">
    <source>
        <dbReference type="ARBA" id="ARBA00001164"/>
    </source>
</evidence>
<evidence type="ECO:0000256" key="2">
    <source>
        <dbReference type="ARBA" id="ARBA00004664"/>
    </source>
</evidence>
<comment type="caution">
    <text evidence="11">The sequence shown here is derived from an EMBL/GenBank/DDBJ whole genome shotgun (WGS) entry which is preliminary data.</text>
</comment>
<keyword evidence="7 9" id="KW-0057">Aromatic amino acid biosynthesis</keyword>
<dbReference type="InterPro" id="IPR001240">
    <property type="entry name" value="PRAI_dom"/>
</dbReference>
<evidence type="ECO:0000313" key="11">
    <source>
        <dbReference type="EMBL" id="MCT7378516.1"/>
    </source>
</evidence>
<dbReference type="EMBL" id="JAOCZP010000015">
    <property type="protein sequence ID" value="MCT7378516.1"/>
    <property type="molecule type" value="Genomic_DNA"/>
</dbReference>
<dbReference type="InterPro" id="IPR013785">
    <property type="entry name" value="Aldolase_TIM"/>
</dbReference>
<organism evidence="11 12">
    <name type="scientific">Chelativorans salis</name>
    <dbReference type="NCBI Taxonomy" id="2978478"/>
    <lineage>
        <taxon>Bacteria</taxon>
        <taxon>Pseudomonadati</taxon>
        <taxon>Pseudomonadota</taxon>
        <taxon>Alphaproteobacteria</taxon>
        <taxon>Hyphomicrobiales</taxon>
        <taxon>Phyllobacteriaceae</taxon>
        <taxon>Chelativorans</taxon>
    </lineage>
</organism>
<evidence type="ECO:0000256" key="4">
    <source>
        <dbReference type="ARBA" id="ARBA00022272"/>
    </source>
</evidence>
<keyword evidence="8 9" id="KW-0413">Isomerase</keyword>
<dbReference type="Gene3D" id="3.20.20.70">
    <property type="entry name" value="Aldolase class I"/>
    <property type="match status" value="1"/>
</dbReference>
<evidence type="ECO:0000256" key="9">
    <source>
        <dbReference type="HAMAP-Rule" id="MF_00135"/>
    </source>
</evidence>
<dbReference type="PANTHER" id="PTHR42894:SF1">
    <property type="entry name" value="N-(5'-PHOSPHORIBOSYL)ANTHRANILATE ISOMERASE"/>
    <property type="match status" value="1"/>
</dbReference>
<reference evidence="11 12" key="1">
    <citation type="submission" date="2022-09" db="EMBL/GenBank/DDBJ databases">
        <title>Chelativorans salina sp. nov., a novel slightly halophilic bacterium isolated from a saline lake sediment enrichment.</title>
        <authorList>
            <person name="Gao L."/>
            <person name="Fang B.-Z."/>
            <person name="Li W.-J."/>
        </authorList>
    </citation>
    <scope>NUCLEOTIDE SEQUENCE [LARGE SCALE GENOMIC DNA]</scope>
    <source>
        <strain evidence="11 12">EGI FJ00035</strain>
    </source>
</reference>
<evidence type="ECO:0000256" key="3">
    <source>
        <dbReference type="ARBA" id="ARBA00012572"/>
    </source>
</evidence>